<feature type="compositionally biased region" description="Basic and acidic residues" evidence="4">
    <location>
        <begin position="1"/>
        <end position="13"/>
    </location>
</feature>
<organism evidence="5">
    <name type="scientific">Tetraselmis sp. GSL018</name>
    <dbReference type="NCBI Taxonomy" id="582737"/>
    <lineage>
        <taxon>Eukaryota</taxon>
        <taxon>Viridiplantae</taxon>
        <taxon>Chlorophyta</taxon>
        <taxon>core chlorophytes</taxon>
        <taxon>Chlorodendrophyceae</taxon>
        <taxon>Chlorodendrales</taxon>
        <taxon>Chlorodendraceae</taxon>
        <taxon>Tetraselmis</taxon>
    </lineage>
</organism>
<dbReference type="EMBL" id="GBEZ01005374">
    <property type="protein sequence ID" value="JAC79923.1"/>
    <property type="molecule type" value="Transcribed_RNA"/>
</dbReference>
<proteinExistence type="predicted"/>
<name>A0A061S6N2_9CHLO</name>
<dbReference type="AlphaFoldDB" id="A0A061S6N2"/>
<evidence type="ECO:0000256" key="1">
    <source>
        <dbReference type="ARBA" id="ARBA00004430"/>
    </source>
</evidence>
<feature type="compositionally biased region" description="Low complexity" evidence="4">
    <location>
        <begin position="418"/>
        <end position="441"/>
    </location>
</feature>
<evidence type="ECO:0000256" key="4">
    <source>
        <dbReference type="SAM" id="MobiDB-lite"/>
    </source>
</evidence>
<dbReference type="PROSITE" id="PS51450">
    <property type="entry name" value="LRR"/>
    <property type="match status" value="2"/>
</dbReference>
<dbReference type="InterPro" id="IPR032675">
    <property type="entry name" value="LRR_dom_sf"/>
</dbReference>
<dbReference type="PANTHER" id="PTHR18849:SF0">
    <property type="entry name" value="CILIA- AND FLAGELLA-ASSOCIATED PROTEIN 410-RELATED"/>
    <property type="match status" value="1"/>
</dbReference>
<dbReference type="GO" id="GO:0005930">
    <property type="term" value="C:axoneme"/>
    <property type="evidence" value="ECO:0007669"/>
    <property type="project" value="UniProtKB-SubCell"/>
</dbReference>
<feature type="compositionally biased region" description="Low complexity" evidence="4">
    <location>
        <begin position="79"/>
        <end position="97"/>
    </location>
</feature>
<feature type="region of interest" description="Disordered" evidence="4">
    <location>
        <begin position="530"/>
        <end position="599"/>
    </location>
</feature>
<dbReference type="PANTHER" id="PTHR18849">
    <property type="entry name" value="LEUCINE RICH REPEAT PROTEIN"/>
    <property type="match status" value="1"/>
</dbReference>
<protein>
    <submittedName>
        <fullName evidence="5">Leucine-rich repeat-containing protein 46</fullName>
    </submittedName>
</protein>
<reference evidence="5" key="1">
    <citation type="submission" date="2014-05" db="EMBL/GenBank/DDBJ databases">
        <title>The transcriptome of the halophilic microalga Tetraselmis sp. GSL018 isolated from the Great Salt Lake, Utah.</title>
        <authorList>
            <person name="Jinkerson R.E."/>
            <person name="D'Adamo S."/>
            <person name="Posewitz M.C."/>
        </authorList>
    </citation>
    <scope>NUCLEOTIDE SEQUENCE</scope>
    <source>
        <strain evidence="5">GSL018</strain>
    </source>
</reference>
<dbReference type="Pfam" id="PF13855">
    <property type="entry name" value="LRR_8"/>
    <property type="match status" value="1"/>
</dbReference>
<keyword evidence="2" id="KW-0433">Leucine-rich repeat</keyword>
<keyword evidence="3" id="KW-0677">Repeat</keyword>
<feature type="compositionally biased region" description="Gly residues" evidence="4">
    <location>
        <begin position="349"/>
        <end position="358"/>
    </location>
</feature>
<dbReference type="InterPro" id="IPR001611">
    <property type="entry name" value="Leu-rich_rpt"/>
</dbReference>
<dbReference type="SUPFAM" id="SSF52058">
    <property type="entry name" value="L domain-like"/>
    <property type="match status" value="1"/>
</dbReference>
<evidence type="ECO:0000313" key="5">
    <source>
        <dbReference type="EMBL" id="JAC79923.1"/>
    </source>
</evidence>
<sequence>MTARKEKAGDDLHSASNFDTPSAPPEGLPEAAFSRRKPIPSVKGKTSAKIEENSGRQKSRTATRKTSSCEHKNKSTFKNGRLGTSSNGSSSKTNTYSEPSGSEAELRSRLAGLFDRPTPPSVDWGAKADLELPDQLSDEQYREIVLAEENSKPSQVLTRELFESAVSQQKPSGTESDSSGAGLAWRTHIRLDRMRLSDVEPGVLSLAERLTNLYLQHNRLTAVPDLRWAKSLRFLTLSGNRISEVSSLAELPCLMFLDISHNRIGALSAGDLPPSLRFLEVDGNPCMEGRGGDDLVIEMMALLPEIKSIDGMGVGPRDRSAARRAYFGTTGGPAGSGDASGEEADGGGESDGARGAPGGPQEPEGADEEGGSVHGIVAFLEDVERIQLRELYQLTSSSIGASVSNLSAIRERLAEQVARPRSAAARPPAAEGPPAESVSPAGDRRQRAEALVADEEALRCEARKLGQLVQEILDPGKDPAELTRLALSEARAGLRERAGRMVEGARQRLQEGRALDQEASASIAELRKSQAEKLSSLRRHGVDEARRTGGSPAQAGGSGADSRPATAAPRPSSAGARRPGTPTHRQLSLERVYVGPTGG</sequence>
<feature type="region of interest" description="Disordered" evidence="4">
    <location>
        <begin position="1"/>
        <end position="106"/>
    </location>
</feature>
<feature type="region of interest" description="Disordered" evidence="4">
    <location>
        <begin position="418"/>
        <end position="448"/>
    </location>
</feature>
<feature type="region of interest" description="Disordered" evidence="4">
    <location>
        <begin position="326"/>
        <end position="370"/>
    </location>
</feature>
<evidence type="ECO:0000256" key="3">
    <source>
        <dbReference type="ARBA" id="ARBA00022737"/>
    </source>
</evidence>
<dbReference type="Gene3D" id="3.80.10.10">
    <property type="entry name" value="Ribonuclease Inhibitor"/>
    <property type="match status" value="1"/>
</dbReference>
<evidence type="ECO:0000256" key="2">
    <source>
        <dbReference type="ARBA" id="ARBA00022614"/>
    </source>
</evidence>
<feature type="compositionally biased region" description="Low complexity" evidence="4">
    <location>
        <begin position="549"/>
        <end position="579"/>
    </location>
</feature>
<comment type="subcellular location">
    <subcellularLocation>
        <location evidence="1">Cytoplasm</location>
        <location evidence="1">Cytoskeleton</location>
        <location evidence="1">Cilium axoneme</location>
    </subcellularLocation>
</comment>
<gene>
    <name evidence="5" type="ORF">TSPGSL018_11515</name>
</gene>
<accession>A0A061S6N2</accession>